<feature type="transmembrane region" description="Helical" evidence="6">
    <location>
        <begin position="330"/>
        <end position="356"/>
    </location>
</feature>
<dbReference type="RefSeq" id="WP_019942256.1">
    <property type="nucleotide sequence ID" value="NZ_BMLI01000001.1"/>
</dbReference>
<gene>
    <name evidence="9" type="ORF">GCM10010967_08880</name>
</gene>
<feature type="transmembrane region" description="Helical" evidence="6">
    <location>
        <begin position="284"/>
        <end position="305"/>
    </location>
</feature>
<feature type="domain" description="ABC3 transporter permease C-terminal" evidence="7">
    <location>
        <begin position="290"/>
        <end position="406"/>
    </location>
</feature>
<feature type="transmembrane region" description="Helical" evidence="6">
    <location>
        <begin position="706"/>
        <end position="734"/>
    </location>
</feature>
<keyword evidence="2" id="KW-1003">Cell membrane</keyword>
<proteinExistence type="predicted"/>
<feature type="domain" description="ABC3 transporter permease C-terminal" evidence="7">
    <location>
        <begin position="673"/>
        <end position="781"/>
    </location>
</feature>
<dbReference type="PANTHER" id="PTHR30572:SF18">
    <property type="entry name" value="ABC-TYPE MACROLIDE FAMILY EXPORT SYSTEM PERMEASE COMPONENT 2"/>
    <property type="match status" value="1"/>
</dbReference>
<dbReference type="Pfam" id="PF12704">
    <property type="entry name" value="MacB_PCD"/>
    <property type="match status" value="1"/>
</dbReference>
<comment type="subcellular location">
    <subcellularLocation>
        <location evidence="1">Cell membrane</location>
        <topology evidence="1">Multi-pass membrane protein</topology>
    </subcellularLocation>
</comment>
<dbReference type="Pfam" id="PF02687">
    <property type="entry name" value="FtsX"/>
    <property type="match status" value="2"/>
</dbReference>
<keyword evidence="5 6" id="KW-0472">Membrane</keyword>
<reference evidence="10" key="1">
    <citation type="journal article" date="2019" name="Int. J. Syst. Evol. Microbiol.">
        <title>The Global Catalogue of Microorganisms (GCM) 10K type strain sequencing project: providing services to taxonomists for standard genome sequencing and annotation.</title>
        <authorList>
            <consortium name="The Broad Institute Genomics Platform"/>
            <consortium name="The Broad Institute Genome Sequencing Center for Infectious Disease"/>
            <person name="Wu L."/>
            <person name="Ma J."/>
        </authorList>
    </citation>
    <scope>NUCLEOTIDE SEQUENCE [LARGE SCALE GENOMIC DNA]</scope>
    <source>
        <strain evidence="10">CGMCC 1.6375</strain>
    </source>
</reference>
<comment type="caution">
    <text evidence="9">The sequence shown here is derived from an EMBL/GenBank/DDBJ whole genome shotgun (WGS) entry which is preliminary data.</text>
</comment>
<dbReference type="EMBL" id="BMLI01000001">
    <property type="protein sequence ID" value="GGM79399.1"/>
    <property type="molecule type" value="Genomic_DNA"/>
</dbReference>
<dbReference type="InterPro" id="IPR003838">
    <property type="entry name" value="ABC3_permease_C"/>
</dbReference>
<accession>A0ABQ2HGA3</accession>
<feature type="domain" description="MacB-like periplasmic core" evidence="8">
    <location>
        <begin position="21"/>
        <end position="244"/>
    </location>
</feature>
<name>A0ABQ2HGA3_9BACT</name>
<sequence length="793" mass="88601">MRGNYLKFSFRSLAKHRMHAGINLVGLAIGMAGAIVIFQLVKYHLSVDRYHRNADRTYRVVVDLHLADGSVEQERGSAYVLHETLKKDFTYVENAAYVAHKEMTIRVDHRGASRKFLEKDHAVFTNADYFQIFDYKWITGNSSVLNAPGQAVVTERYARKYFGSDDALGKVIRVNNRENVVIAGIVADYPEQTDFKQDIFVSLPTLKKIIPEYGYEDWGWIDSGRETFITLHAAADKAAFESQMPAFADKYYGRDGKVFHYHLQELADVHFNIAYGGKIKFNTILVLGTVGVLLVLIACFNFINLSTAQAFKRSREVGVRKVLGISQVQVFWLFLQETILLTVLAGAVSVLISWLFAPLLGTWLGLSVAVNPFMDWQLFAFLALLLVFVVLMAGVYPAFVVSSFNPVKAIKGLLKENNRSFFSVRKSLVVTQFSISFVLIAVSTLIILQSEYLKNKDLGMDKDLVLHLNLPETETAKLAALRNELAALPEVTDLSFFRSAPSVQVSGGGTIKFENRDWEKFVARSRAADDHFVKTYGLKLVAGRAPMHSDTLNELLINHKLVKALGLKSPEDALNRRLHVGDAGKTGTIVGVLSDFNNGDLYTGIEPTIVFADQKRYRSGGVKLSRLNAQTINRIAAAWQKQFPENVFEYSFYDEEIAKFYQREELATRLTTTFALLSVCLSCLGLFGLAIFAIEQRTKEIGVRKVLGASVAGITAMLSMDFLKLVLVAIVMASPVAWYLMDKWLQDFAYRIDIHWGIFALAAFLAAGIALLTVGFQSVKAALTDPVKSLRSE</sequence>
<evidence type="ECO:0000313" key="10">
    <source>
        <dbReference type="Proteomes" id="UP000632339"/>
    </source>
</evidence>
<feature type="transmembrane region" description="Helical" evidence="6">
    <location>
        <begin position="674"/>
        <end position="694"/>
    </location>
</feature>
<evidence type="ECO:0000313" key="9">
    <source>
        <dbReference type="EMBL" id="GGM79399.1"/>
    </source>
</evidence>
<keyword evidence="4 6" id="KW-1133">Transmembrane helix</keyword>
<feature type="transmembrane region" description="Helical" evidence="6">
    <location>
        <begin position="754"/>
        <end position="776"/>
    </location>
</feature>
<feature type="transmembrane region" description="Helical" evidence="6">
    <location>
        <begin position="428"/>
        <end position="448"/>
    </location>
</feature>
<protein>
    <submittedName>
        <fullName evidence="9">ABC transporter permease</fullName>
    </submittedName>
</protein>
<evidence type="ECO:0000256" key="5">
    <source>
        <dbReference type="ARBA" id="ARBA00023136"/>
    </source>
</evidence>
<evidence type="ECO:0000256" key="6">
    <source>
        <dbReference type="SAM" id="Phobius"/>
    </source>
</evidence>
<evidence type="ECO:0000256" key="3">
    <source>
        <dbReference type="ARBA" id="ARBA00022692"/>
    </source>
</evidence>
<dbReference type="InterPro" id="IPR025857">
    <property type="entry name" value="MacB_PCD"/>
</dbReference>
<dbReference type="Proteomes" id="UP000632339">
    <property type="component" value="Unassembled WGS sequence"/>
</dbReference>
<keyword evidence="3 6" id="KW-0812">Transmembrane</keyword>
<evidence type="ECO:0000256" key="2">
    <source>
        <dbReference type="ARBA" id="ARBA00022475"/>
    </source>
</evidence>
<organism evidence="9 10">
    <name type="scientific">Dyadobacter beijingensis</name>
    <dbReference type="NCBI Taxonomy" id="365489"/>
    <lineage>
        <taxon>Bacteria</taxon>
        <taxon>Pseudomonadati</taxon>
        <taxon>Bacteroidota</taxon>
        <taxon>Cytophagia</taxon>
        <taxon>Cytophagales</taxon>
        <taxon>Spirosomataceae</taxon>
        <taxon>Dyadobacter</taxon>
    </lineage>
</organism>
<feature type="transmembrane region" description="Helical" evidence="6">
    <location>
        <begin position="376"/>
        <end position="407"/>
    </location>
</feature>
<evidence type="ECO:0000259" key="8">
    <source>
        <dbReference type="Pfam" id="PF12704"/>
    </source>
</evidence>
<dbReference type="PANTHER" id="PTHR30572">
    <property type="entry name" value="MEMBRANE COMPONENT OF TRANSPORTER-RELATED"/>
    <property type="match status" value="1"/>
</dbReference>
<dbReference type="InterPro" id="IPR050250">
    <property type="entry name" value="Macrolide_Exporter_MacB"/>
</dbReference>
<feature type="transmembrane region" description="Helical" evidence="6">
    <location>
        <begin position="21"/>
        <end position="41"/>
    </location>
</feature>
<evidence type="ECO:0000256" key="4">
    <source>
        <dbReference type="ARBA" id="ARBA00022989"/>
    </source>
</evidence>
<keyword evidence="10" id="KW-1185">Reference proteome</keyword>
<evidence type="ECO:0000259" key="7">
    <source>
        <dbReference type="Pfam" id="PF02687"/>
    </source>
</evidence>
<evidence type="ECO:0000256" key="1">
    <source>
        <dbReference type="ARBA" id="ARBA00004651"/>
    </source>
</evidence>